<dbReference type="Proteomes" id="UP000245474">
    <property type="component" value="Unassembled WGS sequence"/>
</dbReference>
<sequence length="220" mass="23407">MAELRLWQLVSPSLPVGAYAYSAGLETAVEQGWVTDAEGLAAWTGGQIRHALAGLDVPVLLRLHRAWAADEPAAVAAWTLRLLAARETAELRAEDRHLGRALARLLADLGEPRAAAFDVDGDVTWATAFALAAVGWQVSAWAAARAYLWAWLESQVAAGVKIIPLGQTAGQRVLRDVAAEMPAAVAHAATLPDDDLGATAPGVSLASSWHETQYTRLFRS</sequence>
<dbReference type="EMBL" id="QFFI01000001">
    <property type="protein sequence ID" value="PWG65878.1"/>
    <property type="molecule type" value="Genomic_DNA"/>
</dbReference>
<reference evidence="4 5" key="1">
    <citation type="submission" date="2018-05" db="EMBL/GenBank/DDBJ databases">
        <title>Spiribacter halobius sp. nov., a moderately halophilic bacterium isolated from marine solar saltern.</title>
        <authorList>
            <person name="Zheng W.-S."/>
            <person name="Lu D.-C."/>
            <person name="Du Z.-J."/>
        </authorList>
    </citation>
    <scope>NUCLEOTIDE SEQUENCE [LARGE SCALE GENOMIC DNA]</scope>
    <source>
        <strain evidence="4 5">E85</strain>
    </source>
</reference>
<comment type="caution">
    <text evidence="4">The sequence shown here is derived from an EMBL/GenBank/DDBJ whole genome shotgun (WGS) entry which is preliminary data.</text>
</comment>
<proteinExistence type="inferred from homology"/>
<comment type="similarity">
    <text evidence="3">Belongs to the UreF family.</text>
</comment>
<dbReference type="HAMAP" id="MF_01385">
    <property type="entry name" value="UreF"/>
    <property type="match status" value="1"/>
</dbReference>
<dbReference type="AlphaFoldDB" id="A0A2U2N9T4"/>
<dbReference type="PANTHER" id="PTHR33620:SF1">
    <property type="entry name" value="UREASE ACCESSORY PROTEIN F"/>
    <property type="match status" value="1"/>
</dbReference>
<evidence type="ECO:0000256" key="3">
    <source>
        <dbReference type="HAMAP-Rule" id="MF_01385"/>
    </source>
</evidence>
<dbReference type="Pfam" id="PF01730">
    <property type="entry name" value="UreF"/>
    <property type="match status" value="1"/>
</dbReference>
<comment type="subunit">
    <text evidence="3">UreD, UreF and UreG form a complex that acts as a GTP-hydrolysis-dependent molecular chaperone, activating the urease apoprotein by helping to assemble the nickel containing metallocenter of UreC. The UreE protein probably delivers the nickel.</text>
</comment>
<name>A0A2U2N9T4_9GAMM</name>
<evidence type="ECO:0000313" key="5">
    <source>
        <dbReference type="Proteomes" id="UP000245474"/>
    </source>
</evidence>
<dbReference type="GO" id="GO:0005737">
    <property type="term" value="C:cytoplasm"/>
    <property type="evidence" value="ECO:0007669"/>
    <property type="project" value="UniProtKB-SubCell"/>
</dbReference>
<protein>
    <recommendedName>
        <fullName evidence="3">Urease accessory protein UreF</fullName>
    </recommendedName>
</protein>
<gene>
    <name evidence="3" type="primary">ureF</name>
    <name evidence="4" type="ORF">DEM34_00090</name>
</gene>
<dbReference type="InterPro" id="IPR038277">
    <property type="entry name" value="UreF_sf"/>
</dbReference>
<dbReference type="Gene3D" id="1.10.4190.10">
    <property type="entry name" value="Urease accessory protein UreF"/>
    <property type="match status" value="1"/>
</dbReference>
<dbReference type="GO" id="GO:0016151">
    <property type="term" value="F:nickel cation binding"/>
    <property type="evidence" value="ECO:0007669"/>
    <property type="project" value="UniProtKB-UniRule"/>
</dbReference>
<accession>A0A2U2N9T4</accession>
<dbReference type="OrthoDB" id="9798772at2"/>
<dbReference type="PANTHER" id="PTHR33620">
    <property type="entry name" value="UREASE ACCESSORY PROTEIN F"/>
    <property type="match status" value="1"/>
</dbReference>
<dbReference type="PIRSF" id="PIRSF009467">
    <property type="entry name" value="Ureas_acces_UreF"/>
    <property type="match status" value="1"/>
</dbReference>
<evidence type="ECO:0000256" key="1">
    <source>
        <dbReference type="ARBA" id="ARBA00022988"/>
    </source>
</evidence>
<keyword evidence="1 3" id="KW-0996">Nickel insertion</keyword>
<organism evidence="4 5">
    <name type="scientific">Sediminicurvatus halobius</name>
    <dbReference type="NCBI Taxonomy" id="2182432"/>
    <lineage>
        <taxon>Bacteria</taxon>
        <taxon>Pseudomonadati</taxon>
        <taxon>Pseudomonadota</taxon>
        <taxon>Gammaproteobacteria</taxon>
        <taxon>Chromatiales</taxon>
        <taxon>Ectothiorhodospiraceae</taxon>
        <taxon>Sediminicurvatus</taxon>
    </lineage>
</organism>
<comment type="subcellular location">
    <subcellularLocation>
        <location evidence="3">Cytoplasm</location>
    </subcellularLocation>
</comment>
<comment type="function">
    <text evidence="3">Required for maturation of urease via the functional incorporation of the urease nickel metallocenter.</text>
</comment>
<dbReference type="InterPro" id="IPR002639">
    <property type="entry name" value="UreF"/>
</dbReference>
<keyword evidence="2 3" id="KW-0143">Chaperone</keyword>
<keyword evidence="5" id="KW-1185">Reference proteome</keyword>
<evidence type="ECO:0000313" key="4">
    <source>
        <dbReference type="EMBL" id="PWG65878.1"/>
    </source>
</evidence>
<evidence type="ECO:0000256" key="2">
    <source>
        <dbReference type="ARBA" id="ARBA00023186"/>
    </source>
</evidence>
<keyword evidence="3" id="KW-0963">Cytoplasm</keyword>